<proteinExistence type="predicted"/>
<evidence type="ECO:0000313" key="2">
    <source>
        <dbReference type="Proteomes" id="UP000664032"/>
    </source>
</evidence>
<organism evidence="1 2">
    <name type="scientific">Psilocybe cubensis</name>
    <name type="common">Psychedelic mushroom</name>
    <name type="synonym">Stropharia cubensis</name>
    <dbReference type="NCBI Taxonomy" id="181762"/>
    <lineage>
        <taxon>Eukaryota</taxon>
        <taxon>Fungi</taxon>
        <taxon>Dikarya</taxon>
        <taxon>Basidiomycota</taxon>
        <taxon>Agaricomycotina</taxon>
        <taxon>Agaricomycetes</taxon>
        <taxon>Agaricomycetidae</taxon>
        <taxon>Agaricales</taxon>
        <taxon>Agaricineae</taxon>
        <taxon>Strophariaceae</taxon>
        <taxon>Psilocybe</taxon>
    </lineage>
</organism>
<protein>
    <submittedName>
        <fullName evidence="1">Beta-galactosidase A</fullName>
    </submittedName>
</protein>
<gene>
    <name evidence="1" type="ORF">JR316_0011677</name>
</gene>
<dbReference type="Proteomes" id="UP000664032">
    <property type="component" value="Unassembled WGS sequence"/>
</dbReference>
<evidence type="ECO:0000313" key="1">
    <source>
        <dbReference type="EMBL" id="KAH9476106.1"/>
    </source>
</evidence>
<dbReference type="EMBL" id="JAFIQS020000011">
    <property type="protein sequence ID" value="KAH9476106.1"/>
    <property type="molecule type" value="Genomic_DNA"/>
</dbReference>
<reference evidence="1" key="1">
    <citation type="submission" date="2021-10" db="EMBL/GenBank/DDBJ databases">
        <title>Psilocybe cubensis genome.</title>
        <authorList>
            <person name="Mckernan K.J."/>
            <person name="Crawford S."/>
            <person name="Trippe A."/>
            <person name="Kane L.T."/>
            <person name="Mclaughlin S."/>
        </authorList>
    </citation>
    <scope>NUCLEOTIDE SEQUENCE</scope>
    <source>
        <strain evidence="1">MGC-MH-2018</strain>
    </source>
</reference>
<comment type="caution">
    <text evidence="1">The sequence shown here is derived from an EMBL/GenBank/DDBJ whole genome shotgun (WGS) entry which is preliminary data.</text>
</comment>
<name>A0ACB8GK99_PSICU</name>
<keyword evidence="2" id="KW-1185">Reference proteome</keyword>
<sequence length="1450" mass="159694">MSQTLSRSVWLSILPVPSLWPDILQKIKAAGFNAISVYTHMAQINPSRGVVDFSGHRALQPLFDAAKASGLWIILRPGKPSWIYTRPRYINAETSAGGIAHWITTEIAGQPRSNDTDYRAAWQDYIAGIIKVTAPNQISSGGPVIDNEFSQAPAFHAAYFAELEEVYHNSPIDVPLTYNDPGMGSSFINGTGAVDLYGFDEYPQRYDCTHQTWNPAPTNYYSYHMQVNPANPQFIPEFQSGAGDSWGLTSPGYDGCRLLTGPDFLSVFNQALWASNAKMINFYMFYGGTSWGAIPYPGIYTSYDYGATITESRQLTTKFDEMKRQGLFLRSTPDFYKTDWIADTNSGISVSNNPAAYVTELRNPDTQSGYFIVRQANSSSLETITLKLNVTTSAGALQIPLQSPDITIGGRQSKVINTDYKFGSASKALYSTAQVLFAGIIDGRDILFLHGDTNQTHEIALALTGNPSKLKASPFVELSTKVPGVPRDTTVITFGPGITDLITVWDSDTQLILFADSNTAATFWAPVIPGNAANPFKAYWGIGTNESVLVGGPSLVRDASISGTTLALSGDLETSVQIRVVAPRKIKTITWNGARVALDPSSAVASTGGLSGQLKLRTPLSDIKIPQLTEWKFQDSLPEIQKDFDDDSWTIANHTTTNIPYPPYYNDGRILYGCDYGFCENVVLWRGHFKATGQEKSLNLTVNGGQNFAASVWLNDVFLNSYTVSSAAEFNQTFEFPDGALLPRKDNVITVIQDNMGLDENGYNPNDVLKSPRGIRGFQLDNGGQFEVWKVQGKVGGYKNFPDKTRGVLNEGGLFGERSGWHLPSFPISTWATRALSQGLPDGAGVGFFVTTFDLNIQGVDAMISFTFTEPLGQAYRAYLFVNGWMMGKRVGNLGPQAKFPVHEGILNYHGQNTVAVALWSLTNQPISPELELHLDSDESTKWDYHSFSIHLSRTMEPKVCCGHVRSFCNLAARIVKDDDKAYVTLALTPTLINRAKDEVEVEFKGKEPESVIRRVRIVSLIQSDSQNPLELFESHAKAFPAAYADLLQGKSITCKMTNTEFDAAPPINIVVLDTIAQPLFQITRAVSGKSIPIVGWITGHVSSSVRYNGLERLGGLGDLGAKIDAEAARRGVSAKEIGDSLWNTGSGEVVKVPGLTDMYDWEYFPQKLPFEVTLSDFLRLSYAGIKDSDAAFVTSAYAFEPESMEALKSWFEEWNKDVYIIGPLLPSGYGIERNFLENSLAEHGPNSVMLISFGTFYWPVVQEYIEEVIEVLIEQKFPFILCYASPFAQLSDNLIERAEASGFGLVSKWAPQQFILNHPATGWFVSHCGHNSVMESLGSGMPIIAWPFHADQPMGAAHIEADLNVGIELVEVRTGEKGMKPLKRHGRQAKGSREAVGTEFRQVIEDCRGEKGKVWRKNAQSMKAKLAKVWLDGGDSKEDFKAFLTKYGF</sequence>
<accession>A0ACB8GK99</accession>